<gene>
    <name evidence="7" type="ORF">V9T40_007278</name>
</gene>
<evidence type="ECO:0000313" key="7">
    <source>
        <dbReference type="EMBL" id="KAK7605420.1"/>
    </source>
</evidence>
<evidence type="ECO:0000259" key="6">
    <source>
        <dbReference type="SMART" id="SM00645"/>
    </source>
</evidence>
<feature type="signal peptide" evidence="5">
    <location>
        <begin position="1"/>
        <end position="18"/>
    </location>
</feature>
<dbReference type="Proteomes" id="UP001367676">
    <property type="component" value="Unassembled WGS sequence"/>
</dbReference>
<dbReference type="Gene3D" id="3.90.70.10">
    <property type="entry name" value="Cysteine proteinases"/>
    <property type="match status" value="1"/>
</dbReference>
<dbReference type="EMBL" id="JBBCAQ010000002">
    <property type="protein sequence ID" value="KAK7605420.1"/>
    <property type="molecule type" value="Genomic_DNA"/>
</dbReference>
<evidence type="ECO:0000256" key="4">
    <source>
        <dbReference type="ARBA" id="ARBA00022807"/>
    </source>
</evidence>
<dbReference type="GO" id="GO:0008234">
    <property type="term" value="F:cysteine-type peptidase activity"/>
    <property type="evidence" value="ECO:0007669"/>
    <property type="project" value="UniProtKB-KW"/>
</dbReference>
<evidence type="ECO:0000256" key="1">
    <source>
        <dbReference type="ARBA" id="ARBA00008455"/>
    </source>
</evidence>
<dbReference type="PROSITE" id="PS00139">
    <property type="entry name" value="THIOL_PROTEASE_CYS"/>
    <property type="match status" value="1"/>
</dbReference>
<keyword evidence="3" id="KW-0378">Hydrolase</keyword>
<evidence type="ECO:0000256" key="3">
    <source>
        <dbReference type="ARBA" id="ARBA00022801"/>
    </source>
</evidence>
<keyword evidence="2" id="KW-0645">Protease</keyword>
<feature type="chain" id="PRO_5042880040" description="Peptidase C1A papain C-terminal domain-containing protein" evidence="5">
    <location>
        <begin position="19"/>
        <end position="359"/>
    </location>
</feature>
<evidence type="ECO:0000313" key="8">
    <source>
        <dbReference type="Proteomes" id="UP001367676"/>
    </source>
</evidence>
<dbReference type="InterPro" id="IPR000169">
    <property type="entry name" value="Pept_cys_AS"/>
</dbReference>
<reference evidence="7 8" key="1">
    <citation type="submission" date="2024-03" db="EMBL/GenBank/DDBJ databases">
        <title>Adaptation during the transition from Ophiocordyceps entomopathogen to insect associate is accompanied by gene loss and intensified selection.</title>
        <authorList>
            <person name="Ward C.M."/>
            <person name="Onetto C.A."/>
            <person name="Borneman A.R."/>
        </authorList>
    </citation>
    <scope>NUCLEOTIDE SEQUENCE [LARGE SCALE GENOMIC DNA]</scope>
    <source>
        <strain evidence="7">AWRI1</strain>
        <tissue evidence="7">Single Adult Female</tissue>
    </source>
</reference>
<dbReference type="PRINTS" id="PR00705">
    <property type="entry name" value="PAPAIN"/>
</dbReference>
<dbReference type="GO" id="GO:0006508">
    <property type="term" value="P:proteolysis"/>
    <property type="evidence" value="ECO:0007669"/>
    <property type="project" value="UniProtKB-KW"/>
</dbReference>
<name>A0AAN9YBW9_9HEMI</name>
<dbReference type="CDD" id="cd02620">
    <property type="entry name" value="Peptidase_C1A_CathepsinB"/>
    <property type="match status" value="1"/>
</dbReference>
<proteinExistence type="inferred from homology"/>
<comment type="caution">
    <text evidence="7">The sequence shown here is derived from an EMBL/GenBank/DDBJ whole genome shotgun (WGS) entry which is preliminary data.</text>
</comment>
<evidence type="ECO:0000256" key="5">
    <source>
        <dbReference type="SAM" id="SignalP"/>
    </source>
</evidence>
<dbReference type="PANTHER" id="PTHR12411">
    <property type="entry name" value="CYSTEINE PROTEASE FAMILY C1-RELATED"/>
    <property type="match status" value="1"/>
</dbReference>
<dbReference type="AlphaFoldDB" id="A0AAN9YBW9"/>
<dbReference type="InterPro" id="IPR038765">
    <property type="entry name" value="Papain-like_cys_pep_sf"/>
</dbReference>
<dbReference type="PROSITE" id="PS00639">
    <property type="entry name" value="THIOL_PROTEASE_HIS"/>
    <property type="match status" value="1"/>
</dbReference>
<feature type="domain" description="Peptidase C1A papain C-terminal" evidence="6">
    <location>
        <begin position="99"/>
        <end position="349"/>
    </location>
</feature>
<dbReference type="InterPro" id="IPR025660">
    <property type="entry name" value="Pept_his_AS"/>
</dbReference>
<protein>
    <recommendedName>
        <fullName evidence="6">Peptidase C1A papain C-terminal domain-containing protein</fullName>
    </recommendedName>
</protein>
<comment type="similarity">
    <text evidence="1">Belongs to the peptidase C1 family.</text>
</comment>
<accession>A0AAN9YBW9</accession>
<keyword evidence="8" id="KW-1185">Reference proteome</keyword>
<sequence>MIIPILLLVLTVQQLAHSETANHCHTHRKINAADLVRTINQSPESTWKASTYGFKEMDLNLLARTKLGVKMDDLQTLTAAEIRKLKKEAQKSRPYSYEVPDNFTWASTNLTTCPIDTIRDQSNCGSCWAVATASVFSDRYCIKSNSTFTTPFSHQHLLGCTRGCDCRGGYMNYVFEKMITNGTVTGGEYESDQGCQPYSIRPCGAFVHNMPCERSNAITPSCKQRRCTNDWYEQKEEKDTYKISSYSWMNAYWGDSYVRREIYNNGPVVATFWVYPDFMLYKSGIYIHKSGWWPLGGHAVKVVGWGVDNGTKYWHVANSWGKYWGENGYFRIRRGTNECSLEYNIATMTPVMNNSTSSE</sequence>
<organism evidence="7 8">
    <name type="scientific">Parthenolecanium corni</name>
    <dbReference type="NCBI Taxonomy" id="536013"/>
    <lineage>
        <taxon>Eukaryota</taxon>
        <taxon>Metazoa</taxon>
        <taxon>Ecdysozoa</taxon>
        <taxon>Arthropoda</taxon>
        <taxon>Hexapoda</taxon>
        <taxon>Insecta</taxon>
        <taxon>Pterygota</taxon>
        <taxon>Neoptera</taxon>
        <taxon>Paraneoptera</taxon>
        <taxon>Hemiptera</taxon>
        <taxon>Sternorrhyncha</taxon>
        <taxon>Coccoidea</taxon>
        <taxon>Coccidae</taxon>
        <taxon>Parthenolecanium</taxon>
    </lineage>
</organism>
<dbReference type="InterPro" id="IPR000668">
    <property type="entry name" value="Peptidase_C1A_C"/>
</dbReference>
<dbReference type="SUPFAM" id="SSF54001">
    <property type="entry name" value="Cysteine proteinases"/>
    <property type="match status" value="1"/>
</dbReference>
<dbReference type="SMART" id="SM00645">
    <property type="entry name" value="Pept_C1"/>
    <property type="match status" value="1"/>
</dbReference>
<dbReference type="InterPro" id="IPR013128">
    <property type="entry name" value="Peptidase_C1A"/>
</dbReference>
<keyword evidence="5" id="KW-0732">Signal</keyword>
<evidence type="ECO:0000256" key="2">
    <source>
        <dbReference type="ARBA" id="ARBA00022670"/>
    </source>
</evidence>
<dbReference type="Pfam" id="PF00112">
    <property type="entry name" value="Peptidase_C1"/>
    <property type="match status" value="1"/>
</dbReference>
<keyword evidence="4" id="KW-0788">Thiol protease</keyword>